<dbReference type="EMBL" id="JBFMIA010000037">
    <property type="protein sequence ID" value="MEW9503365.1"/>
    <property type="molecule type" value="Genomic_DNA"/>
</dbReference>
<comment type="caution">
    <text evidence="2">The sequence shown here is derived from an EMBL/GenBank/DDBJ whole genome shotgun (WGS) entry which is preliminary data.</text>
</comment>
<dbReference type="RefSeq" id="WP_367780853.1">
    <property type="nucleotide sequence ID" value="NZ_JBFMIA010000037.1"/>
</dbReference>
<protein>
    <submittedName>
        <fullName evidence="2">Uncharacterized protein</fullName>
    </submittedName>
</protein>
<gene>
    <name evidence="2" type="ORF">AB1471_16470</name>
</gene>
<evidence type="ECO:0000313" key="3">
    <source>
        <dbReference type="Proteomes" id="UP001556040"/>
    </source>
</evidence>
<keyword evidence="1" id="KW-0812">Transmembrane</keyword>
<keyword evidence="1" id="KW-1133">Transmembrane helix</keyword>
<organism evidence="2 3">
    <name type="scientific">Jeotgalibacillus marinus</name>
    <dbReference type="NCBI Taxonomy" id="86667"/>
    <lineage>
        <taxon>Bacteria</taxon>
        <taxon>Bacillati</taxon>
        <taxon>Bacillota</taxon>
        <taxon>Bacilli</taxon>
        <taxon>Bacillales</taxon>
        <taxon>Caryophanaceae</taxon>
        <taxon>Jeotgalibacillus</taxon>
    </lineage>
</organism>
<sequence length="84" mass="8944">MSVECKKEECCECKAAAAGAWVAKGFIAFSFALIFIGAVALAVFVPEFAALGIILAIVATIFFFAIFITASIVVLRCIKKDKCC</sequence>
<name>A0ABV3Q7K5_9BACL</name>
<dbReference type="Proteomes" id="UP001556040">
    <property type="component" value="Unassembled WGS sequence"/>
</dbReference>
<reference evidence="2 3" key="1">
    <citation type="journal article" date="1979" name="Int. J. Syst. Evol. Microbiol.">
        <title>Bacillus globisporus subsp. marinus subsp. nov.</title>
        <authorList>
            <person name="Liu H."/>
        </authorList>
    </citation>
    <scope>NUCLEOTIDE SEQUENCE [LARGE SCALE GENOMIC DNA]</scope>
    <source>
        <strain evidence="2 3">DSM 1297</strain>
    </source>
</reference>
<keyword evidence="1" id="KW-0472">Membrane</keyword>
<accession>A0ABV3Q7K5</accession>
<evidence type="ECO:0000313" key="2">
    <source>
        <dbReference type="EMBL" id="MEW9503365.1"/>
    </source>
</evidence>
<feature type="transmembrane region" description="Helical" evidence="1">
    <location>
        <begin position="21"/>
        <end position="45"/>
    </location>
</feature>
<proteinExistence type="predicted"/>
<feature type="transmembrane region" description="Helical" evidence="1">
    <location>
        <begin position="51"/>
        <end position="75"/>
    </location>
</feature>
<evidence type="ECO:0000256" key="1">
    <source>
        <dbReference type="SAM" id="Phobius"/>
    </source>
</evidence>
<keyword evidence="3" id="KW-1185">Reference proteome</keyword>